<evidence type="ECO:0008006" key="4">
    <source>
        <dbReference type="Google" id="ProtNLM"/>
    </source>
</evidence>
<keyword evidence="3" id="KW-1185">Reference proteome</keyword>
<dbReference type="RefSeq" id="WP_192140059.1">
    <property type="nucleotide sequence ID" value="NZ_JACYXZ010000001.1"/>
</dbReference>
<feature type="transmembrane region" description="Helical" evidence="1">
    <location>
        <begin position="99"/>
        <end position="122"/>
    </location>
</feature>
<name>A0A927K1Z1_9ACTN</name>
<evidence type="ECO:0000313" key="3">
    <source>
        <dbReference type="Proteomes" id="UP000616839"/>
    </source>
</evidence>
<feature type="transmembrane region" description="Helical" evidence="1">
    <location>
        <begin position="128"/>
        <end position="147"/>
    </location>
</feature>
<evidence type="ECO:0000256" key="1">
    <source>
        <dbReference type="SAM" id="Phobius"/>
    </source>
</evidence>
<keyword evidence="1" id="KW-0812">Transmembrane</keyword>
<keyword evidence="1" id="KW-1133">Transmembrane helix</keyword>
<feature type="transmembrane region" description="Helical" evidence="1">
    <location>
        <begin position="63"/>
        <end position="87"/>
    </location>
</feature>
<reference evidence="2" key="1">
    <citation type="submission" date="2020-09" db="EMBL/GenBank/DDBJ databases">
        <title>Nocardioides sp. strain MJB4 16S ribosomal RNA gene Genome sequencing and assembly.</title>
        <authorList>
            <person name="Kim I."/>
        </authorList>
    </citation>
    <scope>NUCLEOTIDE SEQUENCE</scope>
    <source>
        <strain evidence="2">MJB4</strain>
    </source>
</reference>
<feature type="transmembrane region" description="Helical" evidence="1">
    <location>
        <begin position="17"/>
        <end position="39"/>
    </location>
</feature>
<proteinExistence type="predicted"/>
<dbReference type="EMBL" id="JACYXZ010000001">
    <property type="protein sequence ID" value="MBD8868429.1"/>
    <property type="molecule type" value="Genomic_DNA"/>
</dbReference>
<evidence type="ECO:0000313" key="2">
    <source>
        <dbReference type="EMBL" id="MBD8868429.1"/>
    </source>
</evidence>
<accession>A0A927K1Z1</accession>
<comment type="caution">
    <text evidence="2">The sequence shown here is derived from an EMBL/GenBank/DDBJ whole genome shotgun (WGS) entry which is preliminary data.</text>
</comment>
<gene>
    <name evidence="2" type="ORF">IE331_02230</name>
</gene>
<protein>
    <recommendedName>
        <fullName evidence="4">DUF4383 domain-containing protein</fullName>
    </recommendedName>
</protein>
<organism evidence="2 3">
    <name type="scientific">Nocardioides donggukensis</name>
    <dbReference type="NCBI Taxonomy" id="2774019"/>
    <lineage>
        <taxon>Bacteria</taxon>
        <taxon>Bacillati</taxon>
        <taxon>Actinomycetota</taxon>
        <taxon>Actinomycetes</taxon>
        <taxon>Propionibacteriales</taxon>
        <taxon>Nocardioidaceae</taxon>
        <taxon>Nocardioides</taxon>
    </lineage>
</organism>
<sequence length="159" mass="15924">MSAGQAAPVRSRVGREVFVWGLAGWGLLHLVGGASLLAAGGTEGLDTLAPGAATPAPDPAGEAAAAVVHFHGFNIAAAGLLVLALALAWRRTGRSWQAAVAVGVAAVLDLGLVAFLLAPGLMPLSEGLWGIALLAVGLVGYAVHRGVRRPVPVTFTRAA</sequence>
<keyword evidence="1" id="KW-0472">Membrane</keyword>
<dbReference type="Proteomes" id="UP000616839">
    <property type="component" value="Unassembled WGS sequence"/>
</dbReference>
<dbReference type="AlphaFoldDB" id="A0A927K1Z1"/>